<accession>A0ABQ3XDQ0</accession>
<name>A0ABQ3XDQ0_9ACTN</name>
<dbReference type="EMBL" id="BOMG01000060">
    <property type="protein sequence ID" value="GID56627.1"/>
    <property type="molecule type" value="Genomic_DNA"/>
</dbReference>
<feature type="region of interest" description="Disordered" evidence="1">
    <location>
        <begin position="989"/>
        <end position="1024"/>
    </location>
</feature>
<evidence type="ECO:0000256" key="1">
    <source>
        <dbReference type="SAM" id="MobiDB-lite"/>
    </source>
</evidence>
<feature type="domain" description="CHAT" evidence="2">
    <location>
        <begin position="885"/>
        <end position="1229"/>
    </location>
</feature>
<evidence type="ECO:0000313" key="3">
    <source>
        <dbReference type="EMBL" id="GID56627.1"/>
    </source>
</evidence>
<feature type="region of interest" description="Disordered" evidence="1">
    <location>
        <begin position="152"/>
        <end position="172"/>
    </location>
</feature>
<reference evidence="3 4" key="1">
    <citation type="submission" date="2021-01" db="EMBL/GenBank/DDBJ databases">
        <title>Whole genome shotgun sequence of Actinoplanes couchii NBRC 106145.</title>
        <authorList>
            <person name="Komaki H."/>
            <person name="Tamura T."/>
        </authorList>
    </citation>
    <scope>NUCLEOTIDE SEQUENCE [LARGE SCALE GENOMIC DNA]</scope>
    <source>
        <strain evidence="3 4">NBRC 106145</strain>
    </source>
</reference>
<dbReference type="InterPro" id="IPR024983">
    <property type="entry name" value="CHAT_dom"/>
</dbReference>
<dbReference type="Proteomes" id="UP000612282">
    <property type="component" value="Unassembled WGS sequence"/>
</dbReference>
<proteinExistence type="predicted"/>
<organism evidence="3 4">
    <name type="scientific">Actinoplanes couchii</name>
    <dbReference type="NCBI Taxonomy" id="403638"/>
    <lineage>
        <taxon>Bacteria</taxon>
        <taxon>Bacillati</taxon>
        <taxon>Actinomycetota</taxon>
        <taxon>Actinomycetes</taxon>
        <taxon>Micromonosporales</taxon>
        <taxon>Micromonosporaceae</taxon>
        <taxon>Actinoplanes</taxon>
    </lineage>
</organism>
<feature type="compositionally biased region" description="Basic and acidic residues" evidence="1">
    <location>
        <begin position="998"/>
        <end position="1010"/>
    </location>
</feature>
<evidence type="ECO:0000313" key="4">
    <source>
        <dbReference type="Proteomes" id="UP000612282"/>
    </source>
</evidence>
<dbReference type="Pfam" id="PF12770">
    <property type="entry name" value="CHAT"/>
    <property type="match status" value="1"/>
</dbReference>
<protein>
    <recommendedName>
        <fullName evidence="2">CHAT domain-containing protein</fullName>
    </recommendedName>
</protein>
<dbReference type="RefSeq" id="WP_203798475.1">
    <property type="nucleotide sequence ID" value="NZ_BAAAQE010000018.1"/>
</dbReference>
<keyword evidence="4" id="KW-1185">Reference proteome</keyword>
<evidence type="ECO:0000259" key="2">
    <source>
        <dbReference type="Pfam" id="PF12770"/>
    </source>
</evidence>
<sequence length="1232" mass="129445">MIAELILIGQHRLDPEAARVASGPGVEAAAALAGGEPQRAMRCLPDGDDGALLGYLATVIDYQWTPRGTGSALAGDAAGALVTAGGRLTATARATPLGVLATRILPELLVAQAVSDDEQRSGITALTGQAVRRLASLDFSLSSASTPGFPSSLGSASAPGFPSAPGSPSAASSPSASASAFALLVMADLAHRAGDSAGAAALVDRALDGCGDDGAVRAHAAVIRGDWATGPGTHPESLGLSFRPFSVTVTPFTLHTTAIAAYDEAEALWTSIGSRAGVASVALRRAHVLRLRDDAEARDEELSRALRLAGDAGNGALVALARVHQLVDTIATHRHAPAEGIDPVRLWAERDGSRSYRRGLVHLLVVRARRWRDDGDFTRARAVLTLAQRLAGTDGYRHDGASVSIDLAALYGGAGYRRAAFVLADRELAGCTSADHDPVLFTSTGRDPAAGRPVAAVEWVRLAVRAHELVAEAHDQADPDLLTLAGHRIQGLLALPVRRGDDADDRSVVQVRQMLSAQLENLPGAAAWYTAQRLRDAGDEEAALTAFGEARDRTRGDVLLHCAVLASVPLRAEAGELAQALAPHLPPLLAARFFLRLADLDEAERHPGGALRSLHEGVRPPGGASPFLEEAARYLDRVTVTPEPWTLPAMWASLRRLQHRPADQARHAAEAVALFEERQNGLSRDLLRGAATDDWTVAEAYRDLATGLTGIAALTAADRARGLPALLLADLAALPEHARSTARDWLAANSRWAAVFERRASAFESRASTFESRFGTVESGDDRAGADRLDAAERALDEAEERVRRVAPELLARRVAAPADLTASIGRLPAGTVLLAYHLFREEITGWAVTAAGTAATLGPVPVRGLVGVINGWQRELRYGRTDPRAAERLAAVLLGPFREVIGRHHRIIVVPHRELSLVPFHALPELTGHDVGYLPAVSLLDRLAGRPPLDLTRGAVLLGDPASSAGLPPLPGTRCEVQAIRRHFPGTDARRTLPGVEDSRAFPGRDVRRTSPGAEDGRAFPGAEESRAFPGAEVRRAVPGADVLLGSDATLAALRVASPGRSVVHLATHAIVEPGRPNLSSVLLAGDDRLTVAGLLGGDVTGDLLVLSACQTGQGTPTRAGDMSGLVRAALIAGFADVVVTLWPIHDQIAAVTMDRFHTHLAAAPDVSHALAEARRDVRALSSMDLIEAYGRLPGAGPDALAPMRDASAAGACPPDLLHGWAAFAHIGVPR</sequence>
<gene>
    <name evidence="3" type="ORF">Aco03nite_050310</name>
</gene>
<comment type="caution">
    <text evidence="3">The sequence shown here is derived from an EMBL/GenBank/DDBJ whole genome shotgun (WGS) entry which is preliminary data.</text>
</comment>